<evidence type="ECO:0000256" key="1">
    <source>
        <dbReference type="ARBA" id="ARBA00023054"/>
    </source>
</evidence>
<keyword evidence="3" id="KW-1185">Reference proteome</keyword>
<keyword evidence="1" id="KW-0175">Coiled coil</keyword>
<gene>
    <name evidence="2" type="ORF">PXEA_LOCUS33242</name>
</gene>
<evidence type="ECO:0000313" key="3">
    <source>
        <dbReference type="Proteomes" id="UP000784294"/>
    </source>
</evidence>
<sequence length="157" mass="17335">MGSLVSYSIIQTGIAITGTLNASSTDDRLCRPSFSSQLAVNSPQVASLALGHVAACLRLLAAVLDVPLRYPIDYRQGGSRVRISDLISPDLHEVERSFPLFLQRNVSLSDYRYAVHLLNLNVAVLCGACEVPIVHKRETLWNLKNLMDCKKLLFPIE</sequence>
<protein>
    <submittedName>
        <fullName evidence="2">Uncharacterized protein</fullName>
    </submittedName>
</protein>
<organism evidence="2 3">
    <name type="scientific">Protopolystoma xenopodis</name>
    <dbReference type="NCBI Taxonomy" id="117903"/>
    <lineage>
        <taxon>Eukaryota</taxon>
        <taxon>Metazoa</taxon>
        <taxon>Spiralia</taxon>
        <taxon>Lophotrochozoa</taxon>
        <taxon>Platyhelminthes</taxon>
        <taxon>Monogenea</taxon>
        <taxon>Polyopisthocotylea</taxon>
        <taxon>Polystomatidea</taxon>
        <taxon>Polystomatidae</taxon>
        <taxon>Protopolystoma</taxon>
    </lineage>
</organism>
<dbReference type="PANTHER" id="PTHR15157:SF5">
    <property type="entry name" value="UV RADIATION RESISTANCE-ASSOCIATED GENE PROTEIN"/>
    <property type="match status" value="1"/>
</dbReference>
<dbReference type="GO" id="GO:0000323">
    <property type="term" value="C:lytic vacuole"/>
    <property type="evidence" value="ECO:0007669"/>
    <property type="project" value="TreeGrafter"/>
</dbReference>
<evidence type="ECO:0000313" key="2">
    <source>
        <dbReference type="EMBL" id="VEL39802.1"/>
    </source>
</evidence>
<proteinExistence type="predicted"/>
<dbReference type="EMBL" id="CAAALY010262584">
    <property type="protein sequence ID" value="VEL39802.1"/>
    <property type="molecule type" value="Genomic_DNA"/>
</dbReference>
<dbReference type="Proteomes" id="UP000784294">
    <property type="component" value="Unassembled WGS sequence"/>
</dbReference>
<dbReference type="AlphaFoldDB" id="A0A3S5FGR2"/>
<name>A0A3S5FGR2_9PLAT</name>
<comment type="caution">
    <text evidence="2">The sequence shown here is derived from an EMBL/GenBank/DDBJ whole genome shotgun (WGS) entry which is preliminary data.</text>
</comment>
<accession>A0A3S5FGR2</accession>
<dbReference type="GO" id="GO:0000149">
    <property type="term" value="F:SNARE binding"/>
    <property type="evidence" value="ECO:0007669"/>
    <property type="project" value="TreeGrafter"/>
</dbReference>
<dbReference type="GO" id="GO:0005768">
    <property type="term" value="C:endosome"/>
    <property type="evidence" value="ECO:0007669"/>
    <property type="project" value="TreeGrafter"/>
</dbReference>
<dbReference type="PANTHER" id="PTHR15157">
    <property type="entry name" value="UV RADIATION RESISTANCE-ASSOCIATED GENE PROTEIN"/>
    <property type="match status" value="1"/>
</dbReference>
<dbReference type="GO" id="GO:0035493">
    <property type="term" value="P:SNARE complex assembly"/>
    <property type="evidence" value="ECO:0007669"/>
    <property type="project" value="TreeGrafter"/>
</dbReference>
<dbReference type="OrthoDB" id="72772at2759"/>
<reference evidence="2" key="1">
    <citation type="submission" date="2018-11" db="EMBL/GenBank/DDBJ databases">
        <authorList>
            <consortium name="Pathogen Informatics"/>
        </authorList>
    </citation>
    <scope>NUCLEOTIDE SEQUENCE</scope>
</reference>